<organism evidence="3 4">
    <name type="scientific">Pseudanabaena galeata UHCC 0370</name>
    <dbReference type="NCBI Taxonomy" id="3110310"/>
    <lineage>
        <taxon>Bacteria</taxon>
        <taxon>Bacillati</taxon>
        <taxon>Cyanobacteriota</taxon>
        <taxon>Cyanophyceae</taxon>
        <taxon>Pseudanabaenales</taxon>
        <taxon>Pseudanabaenaceae</taxon>
        <taxon>Pseudanabaena</taxon>
    </lineage>
</organism>
<reference evidence="3 4" key="1">
    <citation type="submission" date="2023-12" db="EMBL/GenBank/DDBJ databases">
        <title>Baltic Sea Cyanobacteria.</title>
        <authorList>
            <person name="Delbaje E."/>
            <person name="Fewer D.P."/>
            <person name="Shishido T.K."/>
        </authorList>
    </citation>
    <scope>NUCLEOTIDE SEQUENCE [LARGE SCALE GENOMIC DNA]</scope>
    <source>
        <strain evidence="3 4">UHCC 0370</strain>
    </source>
</reference>
<dbReference type="PANTHER" id="PTHR45138:SF9">
    <property type="entry name" value="DIGUANYLATE CYCLASE DGCM-RELATED"/>
    <property type="match status" value="1"/>
</dbReference>
<dbReference type="PROSITE" id="PS50887">
    <property type="entry name" value="GGDEF"/>
    <property type="match status" value="1"/>
</dbReference>
<dbReference type="InterPro" id="IPR029787">
    <property type="entry name" value="Nucleotide_cyclase"/>
</dbReference>
<comment type="caution">
    <text evidence="3">The sequence shown here is derived from an EMBL/GenBank/DDBJ whole genome shotgun (WGS) entry which is preliminary data.</text>
</comment>
<dbReference type="PANTHER" id="PTHR45138">
    <property type="entry name" value="REGULATORY COMPONENTS OF SENSORY TRANSDUCTION SYSTEM"/>
    <property type="match status" value="1"/>
</dbReference>
<dbReference type="EMBL" id="JAYGIE010000072">
    <property type="protein sequence ID" value="MEA5478161.1"/>
    <property type="molecule type" value="Genomic_DNA"/>
</dbReference>
<keyword evidence="4" id="KW-1185">Reference proteome</keyword>
<keyword evidence="1" id="KW-0812">Transmembrane</keyword>
<name>A0ABU5TJA3_9CYAN</name>
<dbReference type="InterPro" id="IPR050469">
    <property type="entry name" value="Diguanylate_Cyclase"/>
</dbReference>
<sequence length="227" mass="25442">MASVMIALLVSLIARIVGLVRNPPKNLFLSHDINAYTLVVMFVFTFLLTAGFIMMVCQRLFYDLKVAANTDVLTRLLNRRAMMHQLEIAMNQFYRSDRSFALILIDIDFFKRVNDVYGHDGGDMVLVHLAQILQTKMRHIDSASRWGGEEFLILLPDTVLDQAHEIAEQLRSYVETNPAPSNIQITISLGIAVISQHGNSLESLITAADHALYAAKKNGRNQVAIAN</sequence>
<accession>A0ABU5TJA3</accession>
<evidence type="ECO:0000313" key="4">
    <source>
        <dbReference type="Proteomes" id="UP001301388"/>
    </source>
</evidence>
<dbReference type="InterPro" id="IPR043128">
    <property type="entry name" value="Rev_trsase/Diguanyl_cyclase"/>
</dbReference>
<feature type="transmembrane region" description="Helical" evidence="1">
    <location>
        <begin position="35"/>
        <end position="57"/>
    </location>
</feature>
<dbReference type="Pfam" id="PF00990">
    <property type="entry name" value="GGDEF"/>
    <property type="match status" value="1"/>
</dbReference>
<dbReference type="SMART" id="SM00267">
    <property type="entry name" value="GGDEF"/>
    <property type="match status" value="1"/>
</dbReference>
<dbReference type="GO" id="GO:0052621">
    <property type="term" value="F:diguanylate cyclase activity"/>
    <property type="evidence" value="ECO:0007669"/>
    <property type="project" value="UniProtKB-EC"/>
</dbReference>
<dbReference type="SUPFAM" id="SSF55073">
    <property type="entry name" value="Nucleotide cyclase"/>
    <property type="match status" value="1"/>
</dbReference>
<dbReference type="EC" id="2.7.7.65" evidence="3"/>
<evidence type="ECO:0000256" key="1">
    <source>
        <dbReference type="SAM" id="Phobius"/>
    </source>
</evidence>
<dbReference type="Gene3D" id="3.30.70.270">
    <property type="match status" value="1"/>
</dbReference>
<dbReference type="CDD" id="cd01949">
    <property type="entry name" value="GGDEF"/>
    <property type="match status" value="1"/>
</dbReference>
<keyword evidence="3" id="KW-0808">Transferase</keyword>
<evidence type="ECO:0000259" key="2">
    <source>
        <dbReference type="PROSITE" id="PS50887"/>
    </source>
</evidence>
<gene>
    <name evidence="3" type="ORF">VB774_11095</name>
</gene>
<protein>
    <submittedName>
        <fullName evidence="3">GGDEF domain-containing protein</fullName>
        <ecNumber evidence="3">2.7.7.65</ecNumber>
    </submittedName>
</protein>
<keyword evidence="1" id="KW-1133">Transmembrane helix</keyword>
<evidence type="ECO:0000313" key="3">
    <source>
        <dbReference type="EMBL" id="MEA5478161.1"/>
    </source>
</evidence>
<keyword evidence="3" id="KW-0548">Nucleotidyltransferase</keyword>
<proteinExistence type="predicted"/>
<keyword evidence="1" id="KW-0472">Membrane</keyword>
<dbReference type="InterPro" id="IPR000160">
    <property type="entry name" value="GGDEF_dom"/>
</dbReference>
<feature type="domain" description="GGDEF" evidence="2">
    <location>
        <begin position="98"/>
        <end position="227"/>
    </location>
</feature>
<dbReference type="RefSeq" id="WP_323261716.1">
    <property type="nucleotide sequence ID" value="NZ_JAYGIE010000072.1"/>
</dbReference>
<dbReference type="NCBIfam" id="TIGR00254">
    <property type="entry name" value="GGDEF"/>
    <property type="match status" value="1"/>
</dbReference>
<dbReference type="Proteomes" id="UP001301388">
    <property type="component" value="Unassembled WGS sequence"/>
</dbReference>